<evidence type="ECO:0000259" key="1">
    <source>
        <dbReference type="SMART" id="SM00382"/>
    </source>
</evidence>
<dbReference type="AlphaFoldDB" id="A0A9E8MXU9"/>
<protein>
    <submittedName>
        <fullName evidence="2">AAA family ATPase</fullName>
    </submittedName>
</protein>
<evidence type="ECO:0000313" key="2">
    <source>
        <dbReference type="EMBL" id="WAC02264.1"/>
    </source>
</evidence>
<name>A0A9E8MXU9_9FLAO</name>
<dbReference type="REBASE" id="681313">
    <property type="entry name" value="LspRS19McrBCP"/>
</dbReference>
<keyword evidence="3" id="KW-1185">Reference proteome</keyword>
<dbReference type="RefSeq" id="WP_267676858.1">
    <property type="nucleotide sequence ID" value="NZ_CP113088.1"/>
</dbReference>
<dbReference type="Pfam" id="PF07728">
    <property type="entry name" value="AAA_5"/>
    <property type="match status" value="1"/>
</dbReference>
<dbReference type="InterPro" id="IPR011704">
    <property type="entry name" value="ATPase_dyneun-rel_AAA"/>
</dbReference>
<feature type="domain" description="AAA+ ATPase" evidence="1">
    <location>
        <begin position="479"/>
        <end position="773"/>
    </location>
</feature>
<dbReference type="PANTHER" id="PTHR37291">
    <property type="entry name" value="5-METHYLCYTOSINE-SPECIFIC RESTRICTION ENZYME B"/>
    <property type="match status" value="1"/>
</dbReference>
<dbReference type="Gene3D" id="3.40.50.300">
    <property type="entry name" value="P-loop containing nucleotide triphosphate hydrolases"/>
    <property type="match status" value="2"/>
</dbReference>
<dbReference type="EMBL" id="CP113088">
    <property type="protein sequence ID" value="WAC02264.1"/>
    <property type="molecule type" value="Genomic_DNA"/>
</dbReference>
<dbReference type="InterPro" id="IPR027417">
    <property type="entry name" value="P-loop_NTPase"/>
</dbReference>
<dbReference type="Proteomes" id="UP001164705">
    <property type="component" value="Chromosome"/>
</dbReference>
<dbReference type="KEGG" id="lnu:N7U66_00310"/>
<proteinExistence type="predicted"/>
<sequence>MEYEYWREAIINAFNILNLMDEMDINKSTAYDVEHKGKHYPPKEVFRLAADFIEENYPKIVIPKPSGGKSTNKFIEKFGFKVIEKEKIKMIEKIKTLIETPHFQDLLASETFYFSELSKLFNQYKDFDIELIKTDLESYLNNEPKDFNFQELLDSSTGDFNSFLFLIGKLISLFDEKGYKKKAWNPYQDKRVVSRSMLSQKYWTGNLLKYKLLDFRDDYLQEEAAEAFKHSINFINQPEQHVNIVSKNHRKDIVNYFNLGSASEIINLFSNELKDLKSELNRGVIISHLLYNSELKKIWMSSIVGLMASDSTGWFENYLKESNKHNYSIVWNSKKPSGTNATLKVLRSVITEEGSFNLYYTSNNKINYVAKIIDFAENNQDYINKNWKKSHKNIFGFNNSFSEYNDGNKKASIVFLCESFNKIKPINKNDFEIFKTYSYPTQDNLTPLQSEPEIDIIKTMSKINYIDKNENQMEENYNAPLNQIFYGPPGTGKTYNTILEAAKIITQDETITYTDSQITFNEHLGKQIEFITFHQNYSYEDFIQGLRPDTESNGELSFFKSDGVFKKIADRALKNFKESNTEVQKKKSFTEVFEDFVFPLIEGDIDEIEIKMKKVSFYITNIKDKSIEFRKMSGGTDHTLRIGTLREMYEEESTKDIQGLSSYYRPLLTELLKIGKLEETERIIKKNYVIIIDEINRANISRVFGELITLIEKDKRYGGNIPLTATLPSGEPFIVPSNLYIIGTMNTADKSIALLDIALRRRFEFKAMYPKYEIENKTIYKSEFLKSLNGLIVKSGKGHDFTIGHAYFMCDDNETFDFESTINNKVIPLLLEYYMNDDQEVKKILDEALKEQGLKVDNWPLEVIRNG</sequence>
<dbReference type="SMART" id="SM00382">
    <property type="entry name" value="AAA"/>
    <property type="match status" value="1"/>
</dbReference>
<dbReference type="InterPro" id="IPR003593">
    <property type="entry name" value="AAA+_ATPase"/>
</dbReference>
<accession>A0A9E8MXU9</accession>
<evidence type="ECO:0000313" key="3">
    <source>
        <dbReference type="Proteomes" id="UP001164705"/>
    </source>
</evidence>
<reference evidence="2" key="1">
    <citation type="submission" date="2022-11" db="EMBL/GenBank/DDBJ databases">
        <title>Lacinutrix neustonica HL-RS19T sp. nov., isolated from the surface microlayer sample of brackish Lake Shihwa.</title>
        <authorList>
            <person name="Choi J.Y."/>
            <person name="Hwang C.Y."/>
        </authorList>
    </citation>
    <scope>NUCLEOTIDE SEQUENCE</scope>
    <source>
        <strain evidence="2">HL-RS19</strain>
    </source>
</reference>
<gene>
    <name evidence="2" type="ORF">N7U66_00310</name>
</gene>
<dbReference type="GO" id="GO:0016887">
    <property type="term" value="F:ATP hydrolysis activity"/>
    <property type="evidence" value="ECO:0007669"/>
    <property type="project" value="InterPro"/>
</dbReference>
<dbReference type="InterPro" id="IPR052934">
    <property type="entry name" value="Methyl-DNA_Rec/Restrict_Enz"/>
</dbReference>
<dbReference type="PANTHER" id="PTHR37291:SF1">
    <property type="entry name" value="TYPE IV METHYL-DIRECTED RESTRICTION ENZYME ECOKMCRB SUBUNIT"/>
    <property type="match status" value="1"/>
</dbReference>
<organism evidence="2 3">
    <name type="scientific">Lacinutrix neustonica</name>
    <dbReference type="NCBI Taxonomy" id="2980107"/>
    <lineage>
        <taxon>Bacteria</taxon>
        <taxon>Pseudomonadati</taxon>
        <taxon>Bacteroidota</taxon>
        <taxon>Flavobacteriia</taxon>
        <taxon>Flavobacteriales</taxon>
        <taxon>Flavobacteriaceae</taxon>
        <taxon>Lacinutrix</taxon>
    </lineage>
</organism>
<dbReference type="SUPFAM" id="SSF52540">
    <property type="entry name" value="P-loop containing nucleoside triphosphate hydrolases"/>
    <property type="match status" value="1"/>
</dbReference>
<dbReference type="GO" id="GO:0005524">
    <property type="term" value="F:ATP binding"/>
    <property type="evidence" value="ECO:0007669"/>
    <property type="project" value="InterPro"/>
</dbReference>